<gene>
    <name evidence="4" type="ORF">E4T88_13255</name>
</gene>
<proteinExistence type="predicted"/>
<name>A0A4Y9IK34_9BACT</name>
<feature type="domain" description="DUF6035" evidence="1">
    <location>
        <begin position="110"/>
        <end position="287"/>
    </location>
</feature>
<dbReference type="InterPro" id="IPR046099">
    <property type="entry name" value="DUF6035"/>
</dbReference>
<dbReference type="InterPro" id="IPR057151">
    <property type="entry name" value="DUF7829"/>
</dbReference>
<reference evidence="4 5" key="1">
    <citation type="submission" date="2019-03" db="EMBL/GenBank/DDBJ databases">
        <title>Diversity of the mouse oral microbiome.</title>
        <authorList>
            <person name="Joseph S."/>
            <person name="Aduse-Opoku J."/>
            <person name="Curtis M."/>
            <person name="Wade W."/>
            <person name="Hashim A."/>
        </authorList>
    </citation>
    <scope>NUCLEOTIDE SEQUENCE [LARGE SCALE GENOMIC DNA]</scope>
    <source>
        <strain evidence="4 5">P11</strain>
    </source>
</reference>
<evidence type="ECO:0000313" key="4">
    <source>
        <dbReference type="EMBL" id="TFU88830.1"/>
    </source>
</evidence>
<evidence type="ECO:0000259" key="3">
    <source>
        <dbReference type="Pfam" id="PF25169"/>
    </source>
</evidence>
<dbReference type="OrthoDB" id="1302950at2"/>
<dbReference type="AlphaFoldDB" id="A0A4Y9IK34"/>
<accession>A0A4Y9IK34</accession>
<dbReference type="Pfam" id="PF25169">
    <property type="entry name" value="DUF7830"/>
    <property type="match status" value="1"/>
</dbReference>
<evidence type="ECO:0000259" key="2">
    <source>
        <dbReference type="Pfam" id="PF25167"/>
    </source>
</evidence>
<dbReference type="Pfam" id="PF19500">
    <property type="entry name" value="DUF6035"/>
    <property type="match status" value="1"/>
</dbReference>
<evidence type="ECO:0008006" key="6">
    <source>
        <dbReference type="Google" id="ProtNLM"/>
    </source>
</evidence>
<dbReference type="EMBL" id="SPPK01000004">
    <property type="protein sequence ID" value="TFU88830.1"/>
    <property type="molecule type" value="Genomic_DNA"/>
</dbReference>
<feature type="domain" description="DUF7829" evidence="2">
    <location>
        <begin position="364"/>
        <end position="541"/>
    </location>
</feature>
<comment type="caution">
    <text evidence="4">The sequence shown here is derived from an EMBL/GenBank/DDBJ whole genome shotgun (WGS) entry which is preliminary data.</text>
</comment>
<dbReference type="RefSeq" id="WP_135106194.1">
    <property type="nucleotide sequence ID" value="NZ_JADGKW010000004.1"/>
</dbReference>
<dbReference type="Pfam" id="PF25167">
    <property type="entry name" value="DUF7829"/>
    <property type="match status" value="1"/>
</dbReference>
<evidence type="ECO:0000259" key="1">
    <source>
        <dbReference type="Pfam" id="PF19500"/>
    </source>
</evidence>
<protein>
    <recommendedName>
        <fullName evidence="6">Competence protein</fullName>
    </recommendedName>
</protein>
<sequence length="592" mass="70594">MENKFPTIEEVINQEDGEWNIIKSIVFFKDQHLPTRKFELFKIRQHIVNKLNEGNPAYICSYCKIPVKISGGSQGERIQSLHFRHAYRSPNCIYHDLSNYTKDQILCMKFNGAKEGFLHEYLKNTIASIIENDKDYSPLKVEIEKIVRSESLSKEWRKPDIKAIYSDKEVVFELQIATTFVDVILARSNFYKREKSYLIWVLDKFSTNLKEQTFSQTDILVSSNSNVFVFDNEMEELSKKANELHLKCHYIYHKKDKNRLSSPLWDSKIVTLRDICYDEKYRAFSYDTEGKKEELLREIEVKKEERRQQFYHNSNLVDDSYNEQQEISYHYQRLINIIKECEENDSYGKLEIEFRKLNDSEFDKLSEYIQDEIIKWYFESMSYFFIRYIFEEYRFYINIKELKGVDDTPLLCLLNKGFDNNTFYSCLHSFFIRDYHPVQEDSRVISNYIMHLLKKDSLDDDERNELEKHVITLQYIRLYEANINSFDIIYNGKTKAFILRILSVLSNRIIGSSQSNFKSMTNNVIQFNKEYLHLFIAAMRSERGLKNDYGKNGEKLLSLFNKDLLNHDLDNVFPAIFPNINWKEGIEKLTND</sequence>
<evidence type="ECO:0000313" key="5">
    <source>
        <dbReference type="Proteomes" id="UP000298285"/>
    </source>
</evidence>
<dbReference type="InterPro" id="IPR057152">
    <property type="entry name" value="DUF7830"/>
</dbReference>
<dbReference type="Proteomes" id="UP000298285">
    <property type="component" value="Unassembled WGS sequence"/>
</dbReference>
<organism evidence="4 5">
    <name type="scientific">Dysgonomonas mossii</name>
    <dbReference type="NCBI Taxonomy" id="163665"/>
    <lineage>
        <taxon>Bacteria</taxon>
        <taxon>Pseudomonadati</taxon>
        <taxon>Bacteroidota</taxon>
        <taxon>Bacteroidia</taxon>
        <taxon>Bacteroidales</taxon>
        <taxon>Dysgonomonadaceae</taxon>
        <taxon>Dysgonomonas</taxon>
    </lineage>
</organism>
<feature type="domain" description="DUF7830" evidence="3">
    <location>
        <begin position="29"/>
        <end position="96"/>
    </location>
</feature>